<dbReference type="EMBL" id="FWWU01000008">
    <property type="protein sequence ID" value="SMB85743.1"/>
    <property type="molecule type" value="Genomic_DNA"/>
</dbReference>
<dbReference type="OrthoDB" id="72162at2"/>
<protein>
    <submittedName>
        <fullName evidence="1">Uncharacterized protein</fullName>
    </submittedName>
</protein>
<proteinExistence type="predicted"/>
<reference evidence="1 2" key="1">
    <citation type="submission" date="2017-04" db="EMBL/GenBank/DDBJ databases">
        <authorList>
            <person name="Afonso C.L."/>
            <person name="Miller P.J."/>
            <person name="Scott M.A."/>
            <person name="Spackman E."/>
            <person name="Goraichik I."/>
            <person name="Dimitrov K.M."/>
            <person name="Suarez D.L."/>
            <person name="Swayne D.E."/>
        </authorList>
    </citation>
    <scope>NUCLEOTIDE SEQUENCE [LARGE SCALE GENOMIC DNA]</scope>
    <source>
        <strain evidence="1 2">KR-140</strain>
    </source>
</reference>
<name>A0A1W1UXC0_9DEIO</name>
<keyword evidence="2" id="KW-1185">Reference proteome</keyword>
<dbReference type="AlphaFoldDB" id="A0A1W1UXC0"/>
<evidence type="ECO:0000313" key="2">
    <source>
        <dbReference type="Proteomes" id="UP000192582"/>
    </source>
</evidence>
<accession>A0A1W1UXC0</accession>
<organism evidence="1 2">
    <name type="scientific">Deinococcus hopiensis KR-140</name>
    <dbReference type="NCBI Taxonomy" id="695939"/>
    <lineage>
        <taxon>Bacteria</taxon>
        <taxon>Thermotogati</taxon>
        <taxon>Deinococcota</taxon>
        <taxon>Deinococci</taxon>
        <taxon>Deinococcales</taxon>
        <taxon>Deinococcaceae</taxon>
        <taxon>Deinococcus</taxon>
    </lineage>
</organism>
<gene>
    <name evidence="1" type="ORF">SAMN00790413_03522</name>
</gene>
<evidence type="ECO:0000313" key="1">
    <source>
        <dbReference type="EMBL" id="SMB85743.1"/>
    </source>
</evidence>
<sequence length="69" mass="8193">MNVTRYSGSGVELEVNGETLRATRRVDRYVKPGKWRRPSEYVEIWCLEDGREVRISRMGNAQTWTARYR</sequence>
<dbReference type="Proteomes" id="UP000192582">
    <property type="component" value="Unassembled WGS sequence"/>
</dbReference>
<dbReference type="STRING" id="695939.SAMN00790413_03522"/>